<dbReference type="EMBL" id="QHHQ01000001">
    <property type="protein sequence ID" value="RAI03220.1"/>
    <property type="molecule type" value="Genomic_DNA"/>
</dbReference>
<dbReference type="Gene3D" id="3.60.21.10">
    <property type="match status" value="1"/>
</dbReference>
<dbReference type="Proteomes" id="UP000249590">
    <property type="component" value="Unassembled WGS sequence"/>
</dbReference>
<dbReference type="InterPro" id="IPR029052">
    <property type="entry name" value="Metallo-depent_PP-like"/>
</dbReference>
<dbReference type="SUPFAM" id="SSF56300">
    <property type="entry name" value="Metallo-dependent phosphatases"/>
    <property type="match status" value="1"/>
</dbReference>
<proteinExistence type="predicted"/>
<organism evidence="2 3">
    <name type="scientific">Acuticoccus sediminis</name>
    <dbReference type="NCBI Taxonomy" id="2184697"/>
    <lineage>
        <taxon>Bacteria</taxon>
        <taxon>Pseudomonadati</taxon>
        <taxon>Pseudomonadota</taxon>
        <taxon>Alphaproteobacteria</taxon>
        <taxon>Hyphomicrobiales</taxon>
        <taxon>Amorphaceae</taxon>
        <taxon>Acuticoccus</taxon>
    </lineage>
</organism>
<dbReference type="InterPro" id="IPR004843">
    <property type="entry name" value="Calcineurin-like_PHP"/>
</dbReference>
<dbReference type="PANTHER" id="PTHR43143:SF5">
    <property type="entry name" value="SECRETED PROTEIN"/>
    <property type="match status" value="1"/>
</dbReference>
<dbReference type="RefSeq" id="WP_111341707.1">
    <property type="nucleotide sequence ID" value="NZ_QHHQ01000001.1"/>
</dbReference>
<dbReference type="OrthoDB" id="9773411at2"/>
<sequence>MSIGSILPTDIGTAGAAASQTSAQPIDDTTDGPDLFEDLFTRIGDFRDGPRLLDAIPPLGIFGEGGLVDDIANGLDAALDTLPVVSRIFGDGGPLGDLSLGDIAETVSNAITDRPLLGPLLDGGDAGVLGGAADGFAERFGAPSGAGDHSLANPDEKYSVIVFPDTQYYSNGALLSASPGGSPTMFTAMTRWVVDNAAAENIVFVTHLGDVVDNGTSEVQYARADAAMSLLDGEVAYSILPGNHDFVDVNQYDVLDEKPGNRGAQLYLETFGPDRFLAADADWYGGASPNGLSSYQYVTMGDVTMLHIALEWNNLKYSLPWAKEVIERNPGMPTFISTHANVGDEGGDIGVLDPTPDIGGRDLENGSFLWDYLVEDSDQVFMVLNGHFSRYGALDEAGEYTQVSTNAAGHSVYEMLYDPQAQAYGGAAYFRQLEFEFRDGNDLIGVRTRSALGLAEETDANSRFTIEDIDFADPARFGSTERVETSTLTLTRSLSATLASDGSLLEDGSVFRDVTAGEEHQTLLRFKGLDDLPAGAEIVSAVLVLSNLDEGDGAQLYRMDARWTQFATWDSLGDGVTVGEEAVARQPDVRFFDGRAALADGALQQLDGDPFVGDYPYGFLSEWDATIQPQADADGNAYADVTESVRAWVEDGEDNLGWALIAPQSSGYGGLEREPIAREDAWSFATSGAARPELIIEYVEDTALVA</sequence>
<evidence type="ECO:0000313" key="3">
    <source>
        <dbReference type="Proteomes" id="UP000249590"/>
    </source>
</evidence>
<keyword evidence="3" id="KW-1185">Reference proteome</keyword>
<reference evidence="2 3" key="1">
    <citation type="submission" date="2018-05" db="EMBL/GenBank/DDBJ databases">
        <title>Acuticoccus sediminis sp. nov., isolated from deep-sea sediment of Indian Ocean.</title>
        <authorList>
            <person name="Liu X."/>
            <person name="Lai Q."/>
            <person name="Du Y."/>
            <person name="Sun F."/>
            <person name="Zhang X."/>
            <person name="Wang S."/>
            <person name="Shao Z."/>
        </authorList>
    </citation>
    <scope>NUCLEOTIDE SEQUENCE [LARGE SCALE GENOMIC DNA]</scope>
    <source>
        <strain evidence="2 3">PTG4-2</strain>
    </source>
</reference>
<evidence type="ECO:0000259" key="1">
    <source>
        <dbReference type="Pfam" id="PF00149"/>
    </source>
</evidence>
<comment type="caution">
    <text evidence="2">The sequence shown here is derived from an EMBL/GenBank/DDBJ whole genome shotgun (WGS) entry which is preliminary data.</text>
</comment>
<dbReference type="Pfam" id="PF00149">
    <property type="entry name" value="Metallophos"/>
    <property type="match status" value="1"/>
</dbReference>
<protein>
    <recommendedName>
        <fullName evidence="1">Calcineurin-like phosphoesterase domain-containing protein</fullName>
    </recommendedName>
</protein>
<dbReference type="PANTHER" id="PTHR43143">
    <property type="entry name" value="METALLOPHOSPHOESTERASE, CALCINEURIN SUPERFAMILY"/>
    <property type="match status" value="1"/>
</dbReference>
<name>A0A8B2NX29_9HYPH</name>
<accession>A0A8B2NX29</accession>
<dbReference type="InterPro" id="IPR051918">
    <property type="entry name" value="STPP_CPPED1"/>
</dbReference>
<gene>
    <name evidence="2" type="ORF">DLJ53_01475</name>
</gene>
<dbReference type="AlphaFoldDB" id="A0A8B2NX29"/>
<evidence type="ECO:0000313" key="2">
    <source>
        <dbReference type="EMBL" id="RAI03220.1"/>
    </source>
</evidence>
<dbReference type="GO" id="GO:0016787">
    <property type="term" value="F:hydrolase activity"/>
    <property type="evidence" value="ECO:0007669"/>
    <property type="project" value="InterPro"/>
</dbReference>
<feature type="domain" description="Calcineurin-like phosphoesterase" evidence="1">
    <location>
        <begin position="190"/>
        <end position="343"/>
    </location>
</feature>